<evidence type="ECO:0000256" key="2">
    <source>
        <dbReference type="SAM" id="SignalP"/>
    </source>
</evidence>
<evidence type="ECO:0000256" key="1">
    <source>
        <dbReference type="SAM" id="MobiDB-lite"/>
    </source>
</evidence>
<dbReference type="Pfam" id="PF03958">
    <property type="entry name" value="Secretin_N"/>
    <property type="match status" value="1"/>
</dbReference>
<dbReference type="InterPro" id="IPR005644">
    <property type="entry name" value="NolW-like"/>
</dbReference>
<feature type="chain" id="PRO_5047474927" description="NolW-like domain-containing protein" evidence="2">
    <location>
        <begin position="20"/>
        <end position="251"/>
    </location>
</feature>
<dbReference type="Proteomes" id="UP000838100">
    <property type="component" value="Unassembled WGS sequence"/>
</dbReference>
<evidence type="ECO:0000259" key="3">
    <source>
        <dbReference type="Pfam" id="PF03958"/>
    </source>
</evidence>
<name>A0ABM9AJ00_9GAMM</name>
<feature type="domain" description="NolW-like" evidence="3">
    <location>
        <begin position="24"/>
        <end position="82"/>
    </location>
</feature>
<feature type="region of interest" description="Disordered" evidence="1">
    <location>
        <begin position="100"/>
        <end position="135"/>
    </location>
</feature>
<protein>
    <recommendedName>
        <fullName evidence="3">NolW-like domain-containing protein</fullName>
    </recommendedName>
</protein>
<comment type="caution">
    <text evidence="4">The sequence shown here is derived from an EMBL/GenBank/DDBJ whole genome shotgun (WGS) entry which is preliminary data.</text>
</comment>
<organism evidence="4 5">
    <name type="scientific">Sinobacterium norvegicum</name>
    <dbReference type="NCBI Taxonomy" id="1641715"/>
    <lineage>
        <taxon>Bacteria</taxon>
        <taxon>Pseudomonadati</taxon>
        <taxon>Pseudomonadota</taxon>
        <taxon>Gammaproteobacteria</taxon>
        <taxon>Cellvibrionales</taxon>
        <taxon>Spongiibacteraceae</taxon>
        <taxon>Sinobacterium</taxon>
    </lineage>
</organism>
<proteinExistence type="predicted"/>
<feature type="signal peptide" evidence="2">
    <location>
        <begin position="1"/>
        <end position="19"/>
    </location>
</feature>
<keyword evidence="2" id="KW-0732">Signal</keyword>
<sequence>MNKTLFFLLLLLISSTAVAQRNMVTFTLNQVSAEEVAVIVRGVISPQSSVNHFQNKLIVKGTATEIDQIRTLLKTLDATGRQLWIAVKVDGGGNGSNYQQTIETSPDRHNSSSTTTTTTINQRSYSGSAGGGHGVRATEGSPAYITTGQTVAMQRVINGQTHVIEASSGFYATARVIDDSVAIEIDQQRNHLQGGTINSQQLQSRVSGGLGQWIAVGSVSGSQQSQSHGYGDRNGQQQAGAGTIYIKVDIQ</sequence>
<gene>
    <name evidence="4" type="ORF">SIN8267_03193</name>
</gene>
<keyword evidence="5" id="KW-1185">Reference proteome</keyword>
<reference evidence="4" key="1">
    <citation type="submission" date="2021-12" db="EMBL/GenBank/DDBJ databases">
        <authorList>
            <person name="Rodrigo-Torres L."/>
            <person name="Arahal R. D."/>
            <person name="Lucena T."/>
        </authorList>
    </citation>
    <scope>NUCLEOTIDE SEQUENCE</scope>
    <source>
        <strain evidence="4">CECT 8267</strain>
    </source>
</reference>
<evidence type="ECO:0000313" key="5">
    <source>
        <dbReference type="Proteomes" id="UP000838100"/>
    </source>
</evidence>
<evidence type="ECO:0000313" key="4">
    <source>
        <dbReference type="EMBL" id="CAH0993054.1"/>
    </source>
</evidence>
<dbReference type="InterPro" id="IPR038591">
    <property type="entry name" value="NolW-like_sf"/>
</dbReference>
<accession>A0ABM9AJ00</accession>
<dbReference type="EMBL" id="CAKLPX010000004">
    <property type="protein sequence ID" value="CAH0993054.1"/>
    <property type="molecule type" value="Genomic_DNA"/>
</dbReference>
<dbReference type="Gene3D" id="3.30.1370.120">
    <property type="match status" value="1"/>
</dbReference>
<dbReference type="RefSeq" id="WP_237445736.1">
    <property type="nucleotide sequence ID" value="NZ_CAKLPX010000004.1"/>
</dbReference>